<name>A0A7L2KET4_9PASS</name>
<dbReference type="Proteomes" id="UP000549157">
    <property type="component" value="Unassembled WGS sequence"/>
</dbReference>
<dbReference type="InterPro" id="IPR000719">
    <property type="entry name" value="Prot_kinase_dom"/>
</dbReference>
<dbReference type="PROSITE" id="PS00108">
    <property type="entry name" value="PROTEIN_KINASE_ST"/>
    <property type="match status" value="1"/>
</dbReference>
<keyword evidence="8" id="KW-0175">Coiled coil</keyword>
<sequence>VDKKLYLLNEKVDKLLHFQEDLTGKLQRVDRGIAGVENGINKLSVSPAAPGDTDALQKGLQVPDSAAQPDVQSMCSEVLNLMKAAQLDASKHKERLAKIEKRVDTLDKVITFVGEVLKNSKVVDFILKGIVPWKKGSLLEIPVEAKDKSEESGAKPKHVLSNRGTQTESKKPLEGIAVAHKSDSKPQLKDRTAQQQGVEGAGKTQSSKSCAQQKDIDAKALNQHNGLPIVHQDHADNQKAPAKAQNVDRAPHPDECPRQLVPQKAGKNETKAPAPREAVPSTSRALSDTGCEVTHTRVRCINAVEFYEFGNLQIFLPAQSYKKPGWPLASVSNVSCLLCRISISVHMTDMKEKIEMAKEGNVSDSKGKTPKVKSTPADLKGVKQLPDKLKLQQSSKNISSKPNSEVKGDNKQNELAPQTGKQQTAGGSRHDAQQSTGEAPGKSKSLEAGRALPTQGEIIACLPADDSPSPPAPFEHRIVSVRQAEVTTSYSVCRHEVLGGGRFGQVHKCTEISTGLNLAAKIIKVKGAKEKEEVKNEINIMNQLNHVNLIQLYDAFETKNNITLIMEYLDGGELFDRITDENYHLTELDAILFTKQICEGVHYLHQHYILHLDLKPENILCVNHTGNQIKIIDFGLARRYKPCEKLKVNFGTPEFLAPEVVNYDFVSFPTDMWSVGVITYMLLSGLSPFLGETDAETMNYVVNCSWDFDAEAFEQLSEDAKDFISRLLVKEKSCRMSATQCLKHEWLSDLPAKAQKCRLRLKSQLLLQSYMAHRKWKKHFYVVAAANRLKRFQSTSVKLA</sequence>
<evidence type="ECO:0000256" key="2">
    <source>
        <dbReference type="ARBA" id="ARBA00022527"/>
    </source>
</evidence>
<keyword evidence="2" id="KW-0723">Serine/threonine-protein kinase</keyword>
<dbReference type="GO" id="GO:0004674">
    <property type="term" value="F:protein serine/threonine kinase activity"/>
    <property type="evidence" value="ECO:0007669"/>
    <property type="project" value="UniProtKB-KW"/>
</dbReference>
<dbReference type="GO" id="GO:0035556">
    <property type="term" value="P:intracellular signal transduction"/>
    <property type="evidence" value="ECO:0007669"/>
    <property type="project" value="TreeGrafter"/>
</dbReference>
<feature type="binding site" evidence="7">
    <location>
        <position position="521"/>
    </location>
    <ligand>
        <name>ATP</name>
        <dbReference type="ChEBI" id="CHEBI:30616"/>
    </ligand>
</feature>
<feature type="compositionally biased region" description="Polar residues" evidence="9">
    <location>
        <begin position="193"/>
        <end position="212"/>
    </location>
</feature>
<evidence type="ECO:0000313" key="11">
    <source>
        <dbReference type="EMBL" id="NXR34482.1"/>
    </source>
</evidence>
<dbReference type="Gene3D" id="3.30.200.20">
    <property type="entry name" value="Phosphorylase Kinase, domain 1"/>
    <property type="match status" value="1"/>
</dbReference>
<feature type="region of interest" description="Disordered" evidence="9">
    <location>
        <begin position="145"/>
        <end position="213"/>
    </location>
</feature>
<feature type="region of interest" description="Disordered" evidence="9">
    <location>
        <begin position="236"/>
        <end position="283"/>
    </location>
</feature>
<feature type="compositionally biased region" description="Polar residues" evidence="9">
    <location>
        <begin position="391"/>
        <end position="403"/>
    </location>
</feature>
<dbReference type="PANTHER" id="PTHR24342:SF20">
    <property type="entry name" value="MYOSIN LIGHT CHAIN KINASE, SMOOTH MUSCLE"/>
    <property type="match status" value="1"/>
</dbReference>
<dbReference type="Pfam" id="PF00069">
    <property type="entry name" value="Pkinase"/>
    <property type="match status" value="1"/>
</dbReference>
<feature type="non-terminal residue" evidence="11">
    <location>
        <position position="800"/>
    </location>
</feature>
<gene>
    <name evidence="11" type="primary">Mylk3</name>
    <name evidence="11" type="ORF">ZOSHYP_R05141</name>
</gene>
<dbReference type="FunFam" id="1.10.510.10:FF:000135">
    <property type="entry name" value="Putative myosin light chain kinase 3"/>
    <property type="match status" value="1"/>
</dbReference>
<comment type="caution">
    <text evidence="11">The sequence shown here is derived from an EMBL/GenBank/DDBJ whole genome shotgun (WGS) entry which is preliminary data.</text>
</comment>
<dbReference type="FunFam" id="3.30.200.20:FF:000196">
    <property type="entry name" value="Myosin light chain kinase family, member 4"/>
    <property type="match status" value="1"/>
</dbReference>
<evidence type="ECO:0000256" key="1">
    <source>
        <dbReference type="ARBA" id="ARBA00006692"/>
    </source>
</evidence>
<keyword evidence="6 7" id="KW-0067">ATP-binding</keyword>
<dbReference type="PROSITE" id="PS50011">
    <property type="entry name" value="PROTEIN_KINASE_DOM"/>
    <property type="match status" value="1"/>
</dbReference>
<dbReference type="InterPro" id="IPR008271">
    <property type="entry name" value="Ser/Thr_kinase_AS"/>
</dbReference>
<evidence type="ECO:0000259" key="10">
    <source>
        <dbReference type="PROSITE" id="PS50011"/>
    </source>
</evidence>
<dbReference type="SUPFAM" id="SSF56112">
    <property type="entry name" value="Protein kinase-like (PK-like)"/>
    <property type="match status" value="1"/>
</dbReference>
<dbReference type="GO" id="GO:0005524">
    <property type="term" value="F:ATP binding"/>
    <property type="evidence" value="ECO:0007669"/>
    <property type="project" value="UniProtKB-UniRule"/>
</dbReference>
<feature type="coiled-coil region" evidence="8">
    <location>
        <begin position="82"/>
        <end position="109"/>
    </location>
</feature>
<feature type="compositionally biased region" description="Basic and acidic residues" evidence="9">
    <location>
        <begin position="180"/>
        <end position="192"/>
    </location>
</feature>
<dbReference type="InterPro" id="IPR017441">
    <property type="entry name" value="Protein_kinase_ATP_BS"/>
</dbReference>
<reference evidence="11 12" key="1">
    <citation type="submission" date="2019-09" db="EMBL/GenBank/DDBJ databases">
        <title>Bird 10,000 Genomes (B10K) Project - Family phase.</title>
        <authorList>
            <person name="Zhang G."/>
        </authorList>
    </citation>
    <scope>NUCLEOTIDE SEQUENCE [LARGE SCALE GENOMIC DNA]</scope>
    <source>
        <strain evidence="11">B10K-DU-001-36</strain>
        <tissue evidence="11">Muscle</tissue>
    </source>
</reference>
<keyword evidence="5 11" id="KW-0418">Kinase</keyword>
<evidence type="ECO:0000256" key="8">
    <source>
        <dbReference type="SAM" id="Coils"/>
    </source>
</evidence>
<dbReference type="PROSITE" id="PS00107">
    <property type="entry name" value="PROTEIN_KINASE_ATP"/>
    <property type="match status" value="1"/>
</dbReference>
<evidence type="ECO:0000256" key="3">
    <source>
        <dbReference type="ARBA" id="ARBA00022679"/>
    </source>
</evidence>
<evidence type="ECO:0000256" key="4">
    <source>
        <dbReference type="ARBA" id="ARBA00022741"/>
    </source>
</evidence>
<feature type="compositionally biased region" description="Basic and acidic residues" evidence="9">
    <location>
        <begin position="145"/>
        <end position="154"/>
    </location>
</feature>
<feature type="region of interest" description="Disordered" evidence="9">
    <location>
        <begin position="356"/>
        <end position="446"/>
    </location>
</feature>
<dbReference type="CDD" id="cd14192">
    <property type="entry name" value="STKc_MLCK3"/>
    <property type="match status" value="1"/>
</dbReference>
<proteinExistence type="inferred from homology"/>
<feature type="non-terminal residue" evidence="11">
    <location>
        <position position="1"/>
    </location>
</feature>
<dbReference type="AlphaFoldDB" id="A0A7L2KET4"/>
<keyword evidence="3" id="KW-0808">Transferase</keyword>
<evidence type="ECO:0000256" key="7">
    <source>
        <dbReference type="PROSITE-ProRule" id="PRU10141"/>
    </source>
</evidence>
<protein>
    <submittedName>
        <fullName evidence="11">MYLK3 kinase</fullName>
    </submittedName>
</protein>
<dbReference type="Gene3D" id="1.10.510.10">
    <property type="entry name" value="Transferase(Phosphotransferase) domain 1"/>
    <property type="match status" value="1"/>
</dbReference>
<dbReference type="SMART" id="SM00220">
    <property type="entry name" value="S_TKc"/>
    <property type="match status" value="1"/>
</dbReference>
<feature type="compositionally biased region" description="Polar residues" evidence="9">
    <location>
        <begin position="413"/>
        <end position="426"/>
    </location>
</feature>
<dbReference type="OrthoDB" id="10260894at2759"/>
<dbReference type="GO" id="GO:0043065">
    <property type="term" value="P:positive regulation of apoptotic process"/>
    <property type="evidence" value="ECO:0007669"/>
    <property type="project" value="TreeGrafter"/>
</dbReference>
<comment type="similarity">
    <text evidence="1">Belongs to the protein kinase superfamily. CAMK Ser/Thr protein kinase family.</text>
</comment>
<dbReference type="EMBL" id="VWYL01011073">
    <property type="protein sequence ID" value="NXR34482.1"/>
    <property type="molecule type" value="Genomic_DNA"/>
</dbReference>
<dbReference type="InterPro" id="IPR011009">
    <property type="entry name" value="Kinase-like_dom_sf"/>
</dbReference>
<keyword evidence="4 7" id="KW-0547">Nucleotide-binding</keyword>
<evidence type="ECO:0000256" key="6">
    <source>
        <dbReference type="ARBA" id="ARBA00022840"/>
    </source>
</evidence>
<dbReference type="GO" id="GO:0005634">
    <property type="term" value="C:nucleus"/>
    <property type="evidence" value="ECO:0007669"/>
    <property type="project" value="TreeGrafter"/>
</dbReference>
<organism evidence="11 12">
    <name type="scientific">Zosterops hypoxanthus</name>
    <dbReference type="NCBI Taxonomy" id="2485327"/>
    <lineage>
        <taxon>Eukaryota</taxon>
        <taxon>Metazoa</taxon>
        <taxon>Chordata</taxon>
        <taxon>Craniata</taxon>
        <taxon>Vertebrata</taxon>
        <taxon>Euteleostomi</taxon>
        <taxon>Archelosauria</taxon>
        <taxon>Archosauria</taxon>
        <taxon>Dinosauria</taxon>
        <taxon>Saurischia</taxon>
        <taxon>Theropoda</taxon>
        <taxon>Coelurosauria</taxon>
        <taxon>Aves</taxon>
        <taxon>Neognathae</taxon>
        <taxon>Neoaves</taxon>
        <taxon>Telluraves</taxon>
        <taxon>Australaves</taxon>
        <taxon>Passeriformes</taxon>
        <taxon>Sylvioidea</taxon>
        <taxon>Zosteropidae</taxon>
        <taxon>Zosterops</taxon>
    </lineage>
</organism>
<evidence type="ECO:0000256" key="5">
    <source>
        <dbReference type="ARBA" id="ARBA00022777"/>
    </source>
</evidence>
<dbReference type="PANTHER" id="PTHR24342">
    <property type="entry name" value="SERINE/THREONINE-PROTEIN KINASE 17"/>
    <property type="match status" value="1"/>
</dbReference>
<accession>A0A7L2KET4</accession>
<evidence type="ECO:0000313" key="12">
    <source>
        <dbReference type="Proteomes" id="UP000549157"/>
    </source>
</evidence>
<keyword evidence="12" id="KW-1185">Reference proteome</keyword>
<feature type="domain" description="Protein kinase" evidence="10">
    <location>
        <begin position="492"/>
        <end position="747"/>
    </location>
</feature>
<evidence type="ECO:0000256" key="9">
    <source>
        <dbReference type="SAM" id="MobiDB-lite"/>
    </source>
</evidence>